<dbReference type="PROSITE" id="PS51038">
    <property type="entry name" value="BAH"/>
    <property type="match status" value="1"/>
</dbReference>
<dbReference type="InterPro" id="IPR001487">
    <property type="entry name" value="Bromodomain"/>
</dbReference>
<keyword evidence="4" id="KW-0862">Zinc</keyword>
<evidence type="ECO:0000256" key="8">
    <source>
        <dbReference type="PROSITE-ProRule" id="PRU00035"/>
    </source>
</evidence>
<feature type="region of interest" description="Disordered" evidence="9">
    <location>
        <begin position="1144"/>
        <end position="1164"/>
    </location>
</feature>
<dbReference type="Gene3D" id="1.20.920.10">
    <property type="entry name" value="Bromodomain-like"/>
    <property type="match status" value="1"/>
</dbReference>
<dbReference type="SMART" id="SM00297">
    <property type="entry name" value="BROMO"/>
    <property type="match status" value="1"/>
</dbReference>
<keyword evidence="6 8" id="KW-0103">Bromodomain</keyword>
<feature type="domain" description="BAH" evidence="11">
    <location>
        <begin position="983"/>
        <end position="1111"/>
    </location>
</feature>
<dbReference type="InterPro" id="IPR001025">
    <property type="entry name" value="BAH_dom"/>
</dbReference>
<evidence type="ECO:0000313" key="13">
    <source>
        <dbReference type="Proteomes" id="UP000663852"/>
    </source>
</evidence>
<evidence type="ECO:0000256" key="5">
    <source>
        <dbReference type="ARBA" id="ARBA00022853"/>
    </source>
</evidence>
<feature type="region of interest" description="Disordered" evidence="9">
    <location>
        <begin position="491"/>
        <end position="510"/>
    </location>
</feature>
<evidence type="ECO:0000313" key="12">
    <source>
        <dbReference type="EMBL" id="CAF1355113.1"/>
    </source>
</evidence>
<evidence type="ECO:0000256" key="9">
    <source>
        <dbReference type="SAM" id="MobiDB-lite"/>
    </source>
</evidence>
<comment type="subcellular location">
    <subcellularLocation>
        <location evidence="1">Nucleus</location>
    </subcellularLocation>
</comment>
<feature type="compositionally biased region" description="Basic and acidic residues" evidence="9">
    <location>
        <begin position="564"/>
        <end position="576"/>
    </location>
</feature>
<dbReference type="InterPro" id="IPR036427">
    <property type="entry name" value="Bromodomain-like_sf"/>
</dbReference>
<evidence type="ECO:0000259" key="11">
    <source>
        <dbReference type="PROSITE" id="PS51038"/>
    </source>
</evidence>
<dbReference type="SUPFAM" id="SSF57903">
    <property type="entry name" value="FYVE/PHD zinc finger"/>
    <property type="match status" value="1"/>
</dbReference>
<name>A0A815HP05_ADIRI</name>
<reference evidence="12" key="1">
    <citation type="submission" date="2021-02" db="EMBL/GenBank/DDBJ databases">
        <authorList>
            <person name="Nowell W R."/>
        </authorList>
    </citation>
    <scope>NUCLEOTIDE SEQUENCE</scope>
</reference>
<dbReference type="AlphaFoldDB" id="A0A815HP05"/>
<dbReference type="InterPro" id="IPR019786">
    <property type="entry name" value="Zinc_finger_PHD-type_CS"/>
</dbReference>
<feature type="compositionally biased region" description="Polar residues" evidence="9">
    <location>
        <begin position="1207"/>
        <end position="1216"/>
    </location>
</feature>
<evidence type="ECO:0000256" key="7">
    <source>
        <dbReference type="ARBA" id="ARBA00023242"/>
    </source>
</evidence>
<dbReference type="PROSITE" id="PS01359">
    <property type="entry name" value="ZF_PHD_1"/>
    <property type="match status" value="1"/>
</dbReference>
<dbReference type="GO" id="GO:0006355">
    <property type="term" value="P:regulation of DNA-templated transcription"/>
    <property type="evidence" value="ECO:0007669"/>
    <property type="project" value="TreeGrafter"/>
</dbReference>
<feature type="region of interest" description="Disordered" evidence="9">
    <location>
        <begin position="356"/>
        <end position="390"/>
    </location>
</feature>
<feature type="region of interest" description="Disordered" evidence="9">
    <location>
        <begin position="1207"/>
        <end position="1246"/>
    </location>
</feature>
<feature type="compositionally biased region" description="Low complexity" evidence="9">
    <location>
        <begin position="37"/>
        <end position="62"/>
    </location>
</feature>
<dbReference type="PROSITE" id="PS50014">
    <property type="entry name" value="BROMODOMAIN_2"/>
    <property type="match status" value="1"/>
</dbReference>
<feature type="compositionally biased region" description="Basic and acidic residues" evidence="9">
    <location>
        <begin position="1"/>
        <end position="12"/>
    </location>
</feature>
<sequence length="1272" mass="147687">MTSENQHMDKTKFSSTNVDSPGQMRGWFKLIETIRQTDPPSNSSTTPTMITTSTNGHGSSHSLDTMQFVDDLPPESPPTEALEDIPMNTTQKSSGSKRSSSRHKRITIRKSVRSKEFSLANNASTEDILSPRKRQSIDSSLNISIIPIATDLQSLPGHAEDELRDQRYRDYADVNTLSVHLNSCLHIDRKFASSNKQQFFKTRHNILNKIFKMNYFKISPDTFDMKKEELDKTDIPSVSSSFKLDWSVNRRSSSSHRHEPRNLFHILQSNPKKHILKRPKHEYKKELSTEEQIQLHYEHIQKLLVRTYYPHFHIAVERGHTFGSKSKLFAKQSHLPIVIDPPSPADVDDSMTIKLNSPISTFEHDSRKRRQRSKEKHNKERPRPIASTDRRVSEEIPAVVILQSPPPSREVNNNTIDSRKRKISVTVHPVVPERKRKKLIILPLSPELISNESQDLSCSDSDNDILPDELPKQNIIKNGLRSNFYKTANELDSKSANTKNRSTRRQPISSGSLPPFYTAIFQSDENKLSYIDYKLPYDIYWHSQKRTNVTITSPLKAVAQPKKKSSESKQKQELPNKRPIPPPIQHDFPSPTRKHLHKVSVKIEELTEEEKRIVSQSSIFLKRNFRRIKEKKECTDKNNNQHKQQADELSVPLLFPQNYYHPYSPQQLSHSKSISHRDFLYLFANHIRRSHFGKTGQYYLELVNQTCYYAQLAQLTLVLKDMFELLLNYKCHNSDVYPSNALKKCPLKRLFPMYYEIISKPIDLSIIHSKLDNGEYLTYASFEQDFFLLFSNAITYCGEDSDVGRAVKELQKYFTDILKVHYGLTFDLFNELNDTNQNEKNLAIFQDFVTHFHEKEVIDGQVREAIYDIVFNIDRTSPIVYKTVNPNSTNTNRTTKTTLFNDYIIHCRCESVFDETSVVRCYACQLWQHTACVKITDTSRPYFCFECHPLCQTNPLNCLKTNVRITEATNPAFYSTITRSDGLMIRVNDSYFVAKQGEESKDSTSYEILCIERLWFDEKNVARASGFYYLRPYETFHEVNRKFFPNEVFRFPSTTDSIELTSIIRPCYVLDPGTFCKGKPFCEYGSRILSTDLFICEYRVDKLARAFTRLPKSKHIGINTKPYCFDSHIEKLSIKRDYQPHQKEYYEQQQTPQRRSTTHPLKLTSKQFDEKSSHIDGIIERVYCHYHHPNLIPTETKIAPDQFFQQPVTDEQSLSRGSKRLRTKNSTPSVTVNKKRRTHSFSSNDNPIESTFDSTISALLNELIQTISSRFD</sequence>
<evidence type="ECO:0000256" key="4">
    <source>
        <dbReference type="ARBA" id="ARBA00022833"/>
    </source>
</evidence>
<dbReference type="PANTHER" id="PTHR46147:SF3">
    <property type="entry name" value="HISTONE-LYSINE N-METHYLTRANSFERASE ASH1"/>
    <property type="match status" value="1"/>
</dbReference>
<keyword evidence="3" id="KW-0863">Zinc-finger</keyword>
<dbReference type="InterPro" id="IPR013083">
    <property type="entry name" value="Znf_RING/FYVE/PHD"/>
</dbReference>
<dbReference type="Pfam" id="PF00439">
    <property type="entry name" value="Bromodomain"/>
    <property type="match status" value="1"/>
</dbReference>
<evidence type="ECO:0008006" key="14">
    <source>
        <dbReference type="Google" id="ProtNLM"/>
    </source>
</evidence>
<feature type="region of interest" description="Disordered" evidence="9">
    <location>
        <begin position="552"/>
        <end position="595"/>
    </location>
</feature>
<dbReference type="Pfam" id="PF01426">
    <property type="entry name" value="BAH"/>
    <property type="match status" value="1"/>
</dbReference>
<evidence type="ECO:0000256" key="1">
    <source>
        <dbReference type="ARBA" id="ARBA00004123"/>
    </source>
</evidence>
<dbReference type="GO" id="GO:0005654">
    <property type="term" value="C:nucleoplasm"/>
    <property type="evidence" value="ECO:0007669"/>
    <property type="project" value="TreeGrafter"/>
</dbReference>
<keyword evidence="2" id="KW-0479">Metal-binding</keyword>
<comment type="caution">
    <text evidence="12">The sequence shown here is derived from an EMBL/GenBank/DDBJ whole genome shotgun (WGS) entry which is preliminary data.</text>
</comment>
<dbReference type="GO" id="GO:0042800">
    <property type="term" value="F:histone H3K4 methyltransferase activity"/>
    <property type="evidence" value="ECO:0007669"/>
    <property type="project" value="TreeGrafter"/>
</dbReference>
<accession>A0A815HP05</accession>
<gene>
    <name evidence="12" type="ORF">EDS130_LOCUS33499</name>
</gene>
<dbReference type="GO" id="GO:0008270">
    <property type="term" value="F:zinc ion binding"/>
    <property type="evidence" value="ECO:0007669"/>
    <property type="project" value="UniProtKB-KW"/>
</dbReference>
<dbReference type="SUPFAM" id="SSF47370">
    <property type="entry name" value="Bromodomain"/>
    <property type="match status" value="1"/>
</dbReference>
<dbReference type="InterPro" id="IPR043151">
    <property type="entry name" value="BAH_sf"/>
</dbReference>
<keyword evidence="7" id="KW-0539">Nucleus</keyword>
<evidence type="ECO:0000259" key="10">
    <source>
        <dbReference type="PROSITE" id="PS50014"/>
    </source>
</evidence>
<keyword evidence="5" id="KW-0156">Chromatin regulator</keyword>
<dbReference type="EMBL" id="CAJNOJ010000268">
    <property type="protein sequence ID" value="CAF1355113.1"/>
    <property type="molecule type" value="Genomic_DNA"/>
</dbReference>
<organism evidence="12 13">
    <name type="scientific">Adineta ricciae</name>
    <name type="common">Rotifer</name>
    <dbReference type="NCBI Taxonomy" id="249248"/>
    <lineage>
        <taxon>Eukaryota</taxon>
        <taxon>Metazoa</taxon>
        <taxon>Spiralia</taxon>
        <taxon>Gnathifera</taxon>
        <taxon>Rotifera</taxon>
        <taxon>Eurotatoria</taxon>
        <taxon>Bdelloidea</taxon>
        <taxon>Adinetida</taxon>
        <taxon>Adinetidae</taxon>
        <taxon>Adineta</taxon>
    </lineage>
</organism>
<dbReference type="Gene3D" id="2.30.30.490">
    <property type="match status" value="1"/>
</dbReference>
<dbReference type="GO" id="GO:0003682">
    <property type="term" value="F:chromatin binding"/>
    <property type="evidence" value="ECO:0007669"/>
    <property type="project" value="InterPro"/>
</dbReference>
<feature type="region of interest" description="Disordered" evidence="9">
    <location>
        <begin position="1"/>
        <end position="23"/>
    </location>
</feature>
<proteinExistence type="predicted"/>
<evidence type="ECO:0000256" key="2">
    <source>
        <dbReference type="ARBA" id="ARBA00022723"/>
    </source>
</evidence>
<feature type="region of interest" description="Disordered" evidence="9">
    <location>
        <begin position="35"/>
        <end position="107"/>
    </location>
</feature>
<evidence type="ECO:0000256" key="6">
    <source>
        <dbReference type="ARBA" id="ARBA00023117"/>
    </source>
</evidence>
<dbReference type="CDD" id="cd04369">
    <property type="entry name" value="Bromodomain"/>
    <property type="match status" value="1"/>
</dbReference>
<evidence type="ECO:0000256" key="3">
    <source>
        <dbReference type="ARBA" id="ARBA00022771"/>
    </source>
</evidence>
<feature type="compositionally biased region" description="Polar residues" evidence="9">
    <location>
        <begin position="494"/>
        <end position="510"/>
    </location>
</feature>
<feature type="compositionally biased region" description="Basic and acidic residues" evidence="9">
    <location>
        <begin position="377"/>
        <end position="390"/>
    </location>
</feature>
<feature type="domain" description="Bromo" evidence="10">
    <location>
        <begin position="738"/>
        <end position="804"/>
    </location>
</feature>
<dbReference type="PRINTS" id="PR00503">
    <property type="entry name" value="BROMODOMAIN"/>
</dbReference>
<dbReference type="SMART" id="SM00439">
    <property type="entry name" value="BAH"/>
    <property type="match status" value="1"/>
</dbReference>
<dbReference type="Proteomes" id="UP000663852">
    <property type="component" value="Unassembled WGS sequence"/>
</dbReference>
<dbReference type="Gene3D" id="3.30.40.10">
    <property type="entry name" value="Zinc/RING finger domain, C3HC4 (zinc finger)"/>
    <property type="match status" value="1"/>
</dbReference>
<protein>
    <recommendedName>
        <fullName evidence="14">Bromo domain-containing protein</fullName>
    </recommendedName>
</protein>
<dbReference type="PANTHER" id="PTHR46147">
    <property type="entry name" value="HISTONE-LYSINE N-METHYLTRANSFERASE ASH1"/>
    <property type="match status" value="1"/>
</dbReference>
<dbReference type="OrthoDB" id="79252at2759"/>
<feature type="compositionally biased region" description="Basic residues" evidence="9">
    <location>
        <begin position="367"/>
        <end position="376"/>
    </location>
</feature>
<feature type="compositionally biased region" description="Polar residues" evidence="9">
    <location>
        <begin position="1147"/>
        <end position="1159"/>
    </location>
</feature>
<dbReference type="InterPro" id="IPR011011">
    <property type="entry name" value="Znf_FYVE_PHD"/>
</dbReference>